<dbReference type="SMART" id="SM01045">
    <property type="entry name" value="BURP"/>
    <property type="match status" value="1"/>
</dbReference>
<dbReference type="STRING" id="40149.A0A0E0FDK2"/>
<sequence>MVVIFFPVAGVVLSGGGHGHHTFVAGGSTPVTAAQFWEKALPGTPMPKSIVDLVNKGVHHSPLGEQYYAAAAAAWRPDACFGYSYRINCGGPGEVAASGFFFHEAAVRVGATMNVTLPPEPTASFLPRDVADKIPFFFPYLADALAMFKVAPGSAEAAEMSQTLRGCEAPPLADEQKACATSLEGVVEAAARMLGGGAMWAAASAYPAAGLARREYAVEAVAPFAGGCCNAACHGTRWPYAVYNCHASAGPSKAYVVTLRGGATVAMAALCHRDTSNWNPEHPALVALGTRPGGAPVCHFLPYGDLMFGKKATNA</sequence>
<dbReference type="PROSITE" id="PS51277">
    <property type="entry name" value="BURP"/>
    <property type="match status" value="1"/>
</dbReference>
<evidence type="ECO:0000313" key="3">
    <source>
        <dbReference type="Proteomes" id="UP000008021"/>
    </source>
</evidence>
<reference evidence="2" key="2">
    <citation type="submission" date="2018-05" db="EMBL/GenBank/DDBJ databases">
        <title>OmerRS3 (Oryza meridionalis Reference Sequence Version 3).</title>
        <authorList>
            <person name="Zhang J."/>
            <person name="Kudrna D."/>
            <person name="Lee S."/>
            <person name="Talag J."/>
            <person name="Welchert J."/>
            <person name="Wing R.A."/>
        </authorList>
    </citation>
    <scope>NUCLEOTIDE SEQUENCE [LARGE SCALE GENOMIC DNA]</scope>
    <source>
        <strain evidence="2">cv. OR44</strain>
    </source>
</reference>
<dbReference type="Pfam" id="PF03181">
    <property type="entry name" value="BURP"/>
    <property type="match status" value="1"/>
</dbReference>
<keyword evidence="3" id="KW-1185">Reference proteome</keyword>
<dbReference type="InterPro" id="IPR004873">
    <property type="entry name" value="BURP_dom"/>
</dbReference>
<dbReference type="PANTHER" id="PTHR31236:SF24">
    <property type="entry name" value="BURP DOMAIN PROTEIN RD22"/>
    <property type="match status" value="1"/>
</dbReference>
<dbReference type="eggNOG" id="ENOG502QQHP">
    <property type="taxonomic scope" value="Eukaryota"/>
</dbReference>
<protein>
    <recommendedName>
        <fullName evidence="1">BURP domain-containing protein</fullName>
    </recommendedName>
</protein>
<dbReference type="AlphaFoldDB" id="A0A0E0FDK2"/>
<reference evidence="2" key="1">
    <citation type="submission" date="2015-04" db="UniProtKB">
        <authorList>
            <consortium name="EnsemblPlants"/>
        </authorList>
    </citation>
    <scope>IDENTIFICATION</scope>
</reference>
<dbReference type="Proteomes" id="UP000008021">
    <property type="component" value="Chromosome 12"/>
</dbReference>
<feature type="domain" description="BURP" evidence="1">
    <location>
        <begin position="101"/>
        <end position="311"/>
    </location>
</feature>
<organism evidence="2">
    <name type="scientific">Oryza meridionalis</name>
    <dbReference type="NCBI Taxonomy" id="40149"/>
    <lineage>
        <taxon>Eukaryota</taxon>
        <taxon>Viridiplantae</taxon>
        <taxon>Streptophyta</taxon>
        <taxon>Embryophyta</taxon>
        <taxon>Tracheophyta</taxon>
        <taxon>Spermatophyta</taxon>
        <taxon>Magnoliopsida</taxon>
        <taxon>Liliopsida</taxon>
        <taxon>Poales</taxon>
        <taxon>Poaceae</taxon>
        <taxon>BOP clade</taxon>
        <taxon>Oryzoideae</taxon>
        <taxon>Oryzeae</taxon>
        <taxon>Oryzinae</taxon>
        <taxon>Oryza</taxon>
    </lineage>
</organism>
<proteinExistence type="predicted"/>
<evidence type="ECO:0000259" key="1">
    <source>
        <dbReference type="PROSITE" id="PS51277"/>
    </source>
</evidence>
<dbReference type="HOGENOM" id="CLU_011822_1_1_1"/>
<dbReference type="Gramene" id="OMERI12G11990.1">
    <property type="protein sequence ID" value="OMERI12G11990.1"/>
    <property type="gene ID" value="OMERI12G11990"/>
</dbReference>
<name>A0A0E0FDK2_9ORYZ</name>
<evidence type="ECO:0000313" key="2">
    <source>
        <dbReference type="EnsemblPlants" id="OMERI12G11990.1"/>
    </source>
</evidence>
<dbReference type="InterPro" id="IPR044816">
    <property type="entry name" value="BURP"/>
</dbReference>
<dbReference type="PANTHER" id="PTHR31236">
    <property type="entry name" value="BURP DOMAIN PROTEIN USPL1-LIKE"/>
    <property type="match status" value="1"/>
</dbReference>
<dbReference type="EnsemblPlants" id="OMERI12G11990.1">
    <property type="protein sequence ID" value="OMERI12G11990.1"/>
    <property type="gene ID" value="OMERI12G11990"/>
</dbReference>
<accession>A0A0E0FDK2</accession>